<dbReference type="GO" id="GO:0008171">
    <property type="term" value="F:O-methyltransferase activity"/>
    <property type="evidence" value="ECO:0007669"/>
    <property type="project" value="InterPro"/>
</dbReference>
<dbReference type="Gene3D" id="3.40.50.150">
    <property type="entry name" value="Vaccinia Virus protein VP39"/>
    <property type="match status" value="1"/>
</dbReference>
<dbReference type="SUPFAM" id="SSF46785">
    <property type="entry name" value="Winged helix' DNA-binding domain"/>
    <property type="match status" value="1"/>
</dbReference>
<evidence type="ECO:0000256" key="1">
    <source>
        <dbReference type="ARBA" id="ARBA00022603"/>
    </source>
</evidence>
<dbReference type="PROSITE" id="PS51683">
    <property type="entry name" value="SAM_OMT_II"/>
    <property type="match status" value="1"/>
</dbReference>
<dbReference type="Gene3D" id="1.10.10.10">
    <property type="entry name" value="Winged helix-like DNA-binding domain superfamily/Winged helix DNA-binding domain"/>
    <property type="match status" value="1"/>
</dbReference>
<evidence type="ECO:0000313" key="9">
    <source>
        <dbReference type="Proteomes" id="UP001293593"/>
    </source>
</evidence>
<evidence type="ECO:0000256" key="3">
    <source>
        <dbReference type="ARBA" id="ARBA00022691"/>
    </source>
</evidence>
<dbReference type="FunFam" id="3.40.50.150:FF:000294">
    <property type="entry name" value="O-methyltransferase family protein"/>
    <property type="match status" value="1"/>
</dbReference>
<dbReference type="GO" id="GO:0008757">
    <property type="term" value="F:S-adenosylmethionine-dependent methyltransferase activity"/>
    <property type="evidence" value="ECO:0007669"/>
    <property type="project" value="UniProtKB-ARBA"/>
</dbReference>
<organism evidence="8 9">
    <name type="scientific">Acacia crassicarpa</name>
    <name type="common">northern wattle</name>
    <dbReference type="NCBI Taxonomy" id="499986"/>
    <lineage>
        <taxon>Eukaryota</taxon>
        <taxon>Viridiplantae</taxon>
        <taxon>Streptophyta</taxon>
        <taxon>Embryophyta</taxon>
        <taxon>Tracheophyta</taxon>
        <taxon>Spermatophyta</taxon>
        <taxon>Magnoliopsida</taxon>
        <taxon>eudicotyledons</taxon>
        <taxon>Gunneridae</taxon>
        <taxon>Pentapetalae</taxon>
        <taxon>rosids</taxon>
        <taxon>fabids</taxon>
        <taxon>Fabales</taxon>
        <taxon>Fabaceae</taxon>
        <taxon>Caesalpinioideae</taxon>
        <taxon>mimosoid clade</taxon>
        <taxon>Acacieae</taxon>
        <taxon>Acacia</taxon>
    </lineage>
</organism>
<dbReference type="GO" id="GO:0032259">
    <property type="term" value="P:methylation"/>
    <property type="evidence" value="ECO:0007669"/>
    <property type="project" value="UniProtKB-KW"/>
</dbReference>
<comment type="caution">
    <text evidence="8">The sequence shown here is derived from an EMBL/GenBank/DDBJ whole genome shotgun (WGS) entry which is preliminary data.</text>
</comment>
<protein>
    <submittedName>
        <fullName evidence="8">Uncharacterized protein</fullName>
    </submittedName>
</protein>
<evidence type="ECO:0000256" key="2">
    <source>
        <dbReference type="ARBA" id="ARBA00022679"/>
    </source>
</evidence>
<keyword evidence="2" id="KW-0808">Transferase</keyword>
<comment type="similarity">
    <text evidence="4">Belongs to the class I-like SAM-binding methyltransferase superfamily. Cation-independent O-methyltransferase family.</text>
</comment>
<sequence length="360" mass="39699">MGETKEIGEFDGEKEEEAVIYKYIFGFVEMAAVKCAIELNIAEAIESHHDAAITLSQLSSALNCEASMLHRIMRFLTRCNIFRQVSTTTHDGEPAYSNTPLSRLLIKKSDGSMAALFMLESSPVMVASWHNLSARVRANGTSSFEKAHGKDVWAYAQASAEHSELINEAMACDARRVMREIVEHCREAFEGVGSVVDVGGGNGTAMRVLATACPWLRCINFDVPHVVSAAPEMEGVEHVGGDMFVSVPKADAAFLMWVLHDWGDEECIGILKRCREAVGEKGRLIIAEAVIEEGQGTMKEEGKKLKDVGLMLDMVMMAHTNIGKERTEREWEYVIKEAGFTTLSLRHIPSSVKSLIIAFP</sequence>
<evidence type="ECO:0000256" key="4">
    <source>
        <dbReference type="ARBA" id="ARBA00038277"/>
    </source>
</evidence>
<feature type="domain" description="O-methyltransferase C-terminal" evidence="6">
    <location>
        <begin position="129"/>
        <end position="340"/>
    </location>
</feature>
<feature type="domain" description="O-methyltransferase dimerisation" evidence="7">
    <location>
        <begin position="22"/>
        <end position="107"/>
    </location>
</feature>
<dbReference type="InterPro" id="IPR001077">
    <property type="entry name" value="COMT_C"/>
</dbReference>
<dbReference type="PANTHER" id="PTHR11746">
    <property type="entry name" value="O-METHYLTRANSFERASE"/>
    <property type="match status" value="1"/>
</dbReference>
<dbReference type="GO" id="GO:0046983">
    <property type="term" value="F:protein dimerization activity"/>
    <property type="evidence" value="ECO:0007669"/>
    <property type="project" value="InterPro"/>
</dbReference>
<dbReference type="Proteomes" id="UP001293593">
    <property type="component" value="Unassembled WGS sequence"/>
</dbReference>
<accession>A0AAE1JAB5</accession>
<gene>
    <name evidence="8" type="ORF">QN277_027548</name>
</gene>
<dbReference type="PIRSF" id="PIRSF005739">
    <property type="entry name" value="O-mtase"/>
    <property type="match status" value="1"/>
</dbReference>
<dbReference type="InterPro" id="IPR036390">
    <property type="entry name" value="WH_DNA-bd_sf"/>
</dbReference>
<dbReference type="InterPro" id="IPR016461">
    <property type="entry name" value="COMT-like"/>
</dbReference>
<dbReference type="Pfam" id="PF00891">
    <property type="entry name" value="Methyltransf_2"/>
    <property type="match status" value="1"/>
</dbReference>
<dbReference type="AlphaFoldDB" id="A0AAE1JAB5"/>
<keyword evidence="9" id="KW-1185">Reference proteome</keyword>
<dbReference type="InterPro" id="IPR029063">
    <property type="entry name" value="SAM-dependent_MTases_sf"/>
</dbReference>
<evidence type="ECO:0000313" key="8">
    <source>
        <dbReference type="EMBL" id="KAK4266661.1"/>
    </source>
</evidence>
<proteinExistence type="inferred from homology"/>
<dbReference type="SUPFAM" id="SSF53335">
    <property type="entry name" value="S-adenosyl-L-methionine-dependent methyltransferases"/>
    <property type="match status" value="1"/>
</dbReference>
<keyword evidence="3" id="KW-0949">S-adenosyl-L-methionine</keyword>
<dbReference type="Pfam" id="PF08100">
    <property type="entry name" value="Dimerisation"/>
    <property type="match status" value="1"/>
</dbReference>
<evidence type="ECO:0000259" key="7">
    <source>
        <dbReference type="Pfam" id="PF08100"/>
    </source>
</evidence>
<evidence type="ECO:0000256" key="5">
    <source>
        <dbReference type="PIRSR" id="PIRSR005739-1"/>
    </source>
</evidence>
<dbReference type="EMBL" id="JAWXYG010000008">
    <property type="protein sequence ID" value="KAK4266661.1"/>
    <property type="molecule type" value="Genomic_DNA"/>
</dbReference>
<dbReference type="InterPro" id="IPR036388">
    <property type="entry name" value="WH-like_DNA-bd_sf"/>
</dbReference>
<dbReference type="InterPro" id="IPR012967">
    <property type="entry name" value="COMT_dimerisation"/>
</dbReference>
<name>A0AAE1JAB5_9FABA</name>
<feature type="active site" description="Proton acceptor" evidence="5">
    <location>
        <position position="260"/>
    </location>
</feature>
<keyword evidence="1" id="KW-0489">Methyltransferase</keyword>
<reference evidence="8" key="1">
    <citation type="submission" date="2023-10" db="EMBL/GenBank/DDBJ databases">
        <title>Chromosome-level genome of the transformable northern wattle, Acacia crassicarpa.</title>
        <authorList>
            <person name="Massaro I."/>
            <person name="Sinha N.R."/>
            <person name="Poethig S."/>
            <person name="Leichty A.R."/>
        </authorList>
    </citation>
    <scope>NUCLEOTIDE SEQUENCE</scope>
    <source>
        <strain evidence="8">Acra3RX</strain>
        <tissue evidence="8">Leaf</tissue>
    </source>
</reference>
<evidence type="ECO:0000259" key="6">
    <source>
        <dbReference type="Pfam" id="PF00891"/>
    </source>
</evidence>